<keyword evidence="2" id="KW-1185">Reference proteome</keyword>
<protein>
    <recommendedName>
        <fullName evidence="3">Tail fiber protein</fullName>
    </recommendedName>
</protein>
<gene>
    <name evidence="1" type="ORF">GCM10011383_42310</name>
</gene>
<comment type="caution">
    <text evidence="1">The sequence shown here is derived from an EMBL/GenBank/DDBJ whole genome shotgun (WGS) entry which is preliminary data.</text>
</comment>
<proteinExistence type="predicted"/>
<dbReference type="RefSeq" id="WP_188816095.1">
    <property type="nucleotide sequence ID" value="NZ_BMHT01000010.1"/>
</dbReference>
<dbReference type="Proteomes" id="UP000632273">
    <property type="component" value="Unassembled WGS sequence"/>
</dbReference>
<evidence type="ECO:0000313" key="1">
    <source>
        <dbReference type="EMBL" id="GGF26328.1"/>
    </source>
</evidence>
<accession>A0ABQ1UVL1</accession>
<organism evidence="1 2">
    <name type="scientific">Hymenobacter cavernae</name>
    <dbReference type="NCBI Taxonomy" id="2044852"/>
    <lineage>
        <taxon>Bacteria</taxon>
        <taxon>Pseudomonadati</taxon>
        <taxon>Bacteroidota</taxon>
        <taxon>Cytophagia</taxon>
        <taxon>Cytophagales</taxon>
        <taxon>Hymenobacteraceae</taxon>
        <taxon>Hymenobacter</taxon>
    </lineage>
</organism>
<evidence type="ECO:0008006" key="3">
    <source>
        <dbReference type="Google" id="ProtNLM"/>
    </source>
</evidence>
<evidence type="ECO:0000313" key="2">
    <source>
        <dbReference type="Proteomes" id="UP000632273"/>
    </source>
</evidence>
<sequence length="610" mass="64334">MLYNDYKAATVADKRALLTRELGEELFAPIGSTGSTGSTPYNDSELRTLINARIPLSGTTTANPVTGDIHINHRLNLRFLGNANSSGATLQIGTYGYTTNANAQSQGGSIRSTFLGPFLFNIDSSLNVYSKQGGSITAINPGSQQDANIVEWNFTGMRFYNVPVYIGTAQKEEEAYSNSTGALGVGDALITKSRLLKVLSGYTGGSSGTTYNDTELRNLIAAKQTKGDIIQVQGPAGSQEPLVKLVASNGNELSFTKDANSIQTSGAFYFNGGGNLVFQSSNQDVLELTSGAIYPKKPLAEARFTNGLQLQPGLSGTVGQNGTLETDGDDLYATLTGNRVKLPKTDVSGAVTTLQNHDNAPLMCWGYNQSAPKYHYSLKAAFEDPALQYGIVVCRQSHIEADGDITNTTIESFVGNGGIFYASGHSVKMPPSVYNTRFAGGTGGFVASTTNGSISTVLGTTYYNCQFSNQTLVPGGRTIKLVECMAVLSYGLNTVFTSGAGTLIIGNGCEIQPSLDPATTIVDLRVSSVSSSTTLDFRFEAGYALTYTTTITSADAATYTTASTSNIASVEYRVNNNVVTLPFALVAGNSLTVTITKTDNAVGAVVAIRN</sequence>
<name>A0ABQ1UVL1_9BACT</name>
<dbReference type="EMBL" id="BMHT01000010">
    <property type="protein sequence ID" value="GGF26328.1"/>
    <property type="molecule type" value="Genomic_DNA"/>
</dbReference>
<reference evidence="2" key="1">
    <citation type="journal article" date="2019" name="Int. J. Syst. Evol. Microbiol.">
        <title>The Global Catalogue of Microorganisms (GCM) 10K type strain sequencing project: providing services to taxonomists for standard genome sequencing and annotation.</title>
        <authorList>
            <consortium name="The Broad Institute Genomics Platform"/>
            <consortium name="The Broad Institute Genome Sequencing Center for Infectious Disease"/>
            <person name="Wu L."/>
            <person name="Ma J."/>
        </authorList>
    </citation>
    <scope>NUCLEOTIDE SEQUENCE [LARGE SCALE GENOMIC DNA]</scope>
    <source>
        <strain evidence="2">CGMCC 1.15197</strain>
    </source>
</reference>